<dbReference type="GO" id="GO:0000160">
    <property type="term" value="P:phosphorelay signal transduction system"/>
    <property type="evidence" value="ECO:0007669"/>
    <property type="project" value="InterPro"/>
</dbReference>
<accession>A0AAU7U9C5</accession>
<dbReference type="KEGG" id="dsc:ABOD76_15375"/>
<dbReference type="InterPro" id="IPR051015">
    <property type="entry name" value="EvgA-like"/>
</dbReference>
<gene>
    <name evidence="3" type="ORF">ABOD76_15375</name>
</gene>
<proteinExistence type="predicted"/>
<evidence type="ECO:0000313" key="3">
    <source>
        <dbReference type="EMBL" id="XBV84809.1"/>
    </source>
</evidence>
<name>A0AAU7U9C5_9DEIO</name>
<dbReference type="AlphaFoldDB" id="A0AAU7U9C5"/>
<sequence length="95" mass="9996">MNTPANPSALPLRIVIVDDHPLFREGVAAALGMEPDLEVVAEGSSAEEALQLVGQHLPDVVLLDLNMPGGGLNAVNALSARYPVTSGDDADRQRR</sequence>
<reference evidence="3" key="1">
    <citation type="submission" date="2024-06" db="EMBL/GenBank/DDBJ databases">
        <title>Draft Genome Sequence of Deinococcus sonorensis Type Strain KR-87, a Biofilm Producing Representative of the Genus Deinococcus.</title>
        <authorList>
            <person name="Boren L.S."/>
            <person name="Grosso R.A."/>
            <person name="Hugenberg-Cox A.N."/>
            <person name="Hill J.T.E."/>
            <person name="Albert C.M."/>
            <person name="Tuohy J.M."/>
        </authorList>
    </citation>
    <scope>NUCLEOTIDE SEQUENCE</scope>
    <source>
        <strain evidence="3">KR-87</strain>
    </source>
</reference>
<dbReference type="InterPro" id="IPR058245">
    <property type="entry name" value="NreC/VraR/RcsB-like_REC"/>
</dbReference>
<dbReference type="Gene3D" id="3.40.50.2300">
    <property type="match status" value="1"/>
</dbReference>
<dbReference type="PROSITE" id="PS50110">
    <property type="entry name" value="RESPONSE_REGULATORY"/>
    <property type="match status" value="1"/>
</dbReference>
<keyword evidence="1" id="KW-0597">Phosphoprotein</keyword>
<feature type="modified residue" description="4-aspartylphosphate" evidence="1">
    <location>
        <position position="64"/>
    </location>
</feature>
<dbReference type="InterPro" id="IPR001789">
    <property type="entry name" value="Sig_transdc_resp-reg_receiver"/>
</dbReference>
<dbReference type="PANTHER" id="PTHR45566:SF2">
    <property type="entry name" value="NARL SUBFAMILY"/>
    <property type="match status" value="1"/>
</dbReference>
<dbReference type="Pfam" id="PF00072">
    <property type="entry name" value="Response_reg"/>
    <property type="match status" value="1"/>
</dbReference>
<dbReference type="SUPFAM" id="SSF52172">
    <property type="entry name" value="CheY-like"/>
    <property type="match status" value="1"/>
</dbReference>
<dbReference type="CDD" id="cd17535">
    <property type="entry name" value="REC_NarL-like"/>
    <property type="match status" value="1"/>
</dbReference>
<feature type="domain" description="Response regulatory" evidence="2">
    <location>
        <begin position="13"/>
        <end position="95"/>
    </location>
</feature>
<dbReference type="EMBL" id="CP158299">
    <property type="protein sequence ID" value="XBV84809.1"/>
    <property type="molecule type" value="Genomic_DNA"/>
</dbReference>
<evidence type="ECO:0000259" key="2">
    <source>
        <dbReference type="PROSITE" id="PS50110"/>
    </source>
</evidence>
<dbReference type="RefSeq" id="WP_350242846.1">
    <property type="nucleotide sequence ID" value="NZ_CP158299.1"/>
</dbReference>
<dbReference type="PANTHER" id="PTHR45566">
    <property type="entry name" value="HTH-TYPE TRANSCRIPTIONAL REGULATOR YHJB-RELATED"/>
    <property type="match status" value="1"/>
</dbReference>
<dbReference type="InterPro" id="IPR011006">
    <property type="entry name" value="CheY-like_superfamily"/>
</dbReference>
<evidence type="ECO:0000256" key="1">
    <source>
        <dbReference type="PROSITE-ProRule" id="PRU00169"/>
    </source>
</evidence>
<organism evidence="3">
    <name type="scientific">Deinococcus sonorensis KR-87</name>
    <dbReference type="NCBI Taxonomy" id="694439"/>
    <lineage>
        <taxon>Bacteria</taxon>
        <taxon>Thermotogati</taxon>
        <taxon>Deinococcota</taxon>
        <taxon>Deinococci</taxon>
        <taxon>Deinococcales</taxon>
        <taxon>Deinococcaceae</taxon>
        <taxon>Deinococcus</taxon>
    </lineage>
</organism>
<protein>
    <submittedName>
        <fullName evidence="3">Response regulator transcription factor</fullName>
    </submittedName>
</protein>